<dbReference type="AlphaFoldDB" id="A0A0S4QQW0"/>
<sequence length="657" mass="70623">MTALVPGKAGELAQMRRRELAQRLLTQSVDRFQWGWEFVPAERPVPDPLGRPVLAPEHFGGAADAAALGATARACAVGGVVLGGALGVLGLATGASLAVPAFATAGVAVAGGGLTSMYARWREGVGREREGAWMDAHDQQRHGGSTEAESRDQWRPVQGPPDATRVDVVCGTWDGWAAMIATTAGSLMRADRSVVVLDLTSHEVAEDLIQLVYSTGQPVPYGRFPTDLSLVDLFQELSPEAVGRVIADAFAVLPGRSGAAEIRRRDEAIVRTVARLIEPPWTFRRLAAGVRVLQRLSETSAGSGQAGGVLSLREQKDLMKVSHEFGQTPQEKTELTYLVDTFEMLAGNDDRRHVDRAAPDDAAPDDAAPDDAASEDAAPDGTTPDGADESVASPGRGLWRPGLTVLAAPTFNNDQGASARILLYRFMEDLRHGEPHRSDDLIVVVGVDRLGRDVLDEFSQHARNARVRTMFLHQHVPAREDAQRMLNTSGSVTLLMRTHNALEAQAAVELVGAEYRFVLSQETQSTSESLGWSRDETTGAATSTSTDSSHGWNIQVGVRRGERLPVFNRSRNGSRGTARTVQWSRSRGQSGSTEKATSSATSRVFEPAVEPVEVETLPETAFIVLNKVHFRQPVLGDCDPGLCQHPLATVALRKATG</sequence>
<dbReference type="Proteomes" id="UP000198802">
    <property type="component" value="Unassembled WGS sequence"/>
</dbReference>
<evidence type="ECO:0000256" key="1">
    <source>
        <dbReference type="SAM" id="MobiDB-lite"/>
    </source>
</evidence>
<protein>
    <submittedName>
        <fullName evidence="2">Uncharacterized protein</fullName>
    </submittedName>
</protein>
<dbReference type="RefSeq" id="WP_091280729.1">
    <property type="nucleotide sequence ID" value="NZ_FAOZ01000017.1"/>
</dbReference>
<feature type="compositionally biased region" description="Low complexity" evidence="1">
    <location>
        <begin position="538"/>
        <end position="549"/>
    </location>
</feature>
<gene>
    <name evidence="2" type="ORF">Ga0074812_11732</name>
</gene>
<organism evidence="2 3">
    <name type="scientific">Parafrankia irregularis</name>
    <dbReference type="NCBI Taxonomy" id="795642"/>
    <lineage>
        <taxon>Bacteria</taxon>
        <taxon>Bacillati</taxon>
        <taxon>Actinomycetota</taxon>
        <taxon>Actinomycetes</taxon>
        <taxon>Frankiales</taxon>
        <taxon>Frankiaceae</taxon>
        <taxon>Parafrankia</taxon>
    </lineage>
</organism>
<evidence type="ECO:0000313" key="2">
    <source>
        <dbReference type="EMBL" id="CUU58123.1"/>
    </source>
</evidence>
<keyword evidence="3" id="KW-1185">Reference proteome</keyword>
<feature type="compositionally biased region" description="Acidic residues" evidence="1">
    <location>
        <begin position="362"/>
        <end position="378"/>
    </location>
</feature>
<proteinExistence type="predicted"/>
<feature type="compositionally biased region" description="Basic and acidic residues" evidence="1">
    <location>
        <begin position="350"/>
        <end position="359"/>
    </location>
</feature>
<name>A0A0S4QQW0_9ACTN</name>
<feature type="region of interest" description="Disordered" evidence="1">
    <location>
        <begin position="350"/>
        <end position="395"/>
    </location>
</feature>
<dbReference type="EMBL" id="FAOZ01000017">
    <property type="protein sequence ID" value="CUU58123.1"/>
    <property type="molecule type" value="Genomic_DNA"/>
</dbReference>
<reference evidence="3" key="1">
    <citation type="submission" date="2015-11" db="EMBL/GenBank/DDBJ databases">
        <authorList>
            <person name="Varghese N."/>
        </authorList>
    </citation>
    <scope>NUCLEOTIDE SEQUENCE [LARGE SCALE GENOMIC DNA]</scope>
    <source>
        <strain evidence="3">DSM 45899</strain>
    </source>
</reference>
<feature type="region of interest" description="Disordered" evidence="1">
    <location>
        <begin position="526"/>
        <end position="602"/>
    </location>
</feature>
<accession>A0A0S4QQW0</accession>
<feature type="compositionally biased region" description="Polar residues" evidence="1">
    <location>
        <begin position="569"/>
        <end position="602"/>
    </location>
</feature>
<evidence type="ECO:0000313" key="3">
    <source>
        <dbReference type="Proteomes" id="UP000198802"/>
    </source>
</evidence>
<feature type="region of interest" description="Disordered" evidence="1">
    <location>
        <begin position="136"/>
        <end position="161"/>
    </location>
</feature>